<gene>
    <name evidence="1" type="ORF">NDU88_005540</name>
</gene>
<accession>A0AAV7MWP3</accession>
<proteinExistence type="predicted"/>
<dbReference type="EMBL" id="JANPWB010000013">
    <property type="protein sequence ID" value="KAJ1108158.1"/>
    <property type="molecule type" value="Genomic_DNA"/>
</dbReference>
<dbReference type="AlphaFoldDB" id="A0AAV7MWP3"/>
<keyword evidence="2" id="KW-1185">Reference proteome</keyword>
<name>A0AAV7MWP3_PLEWA</name>
<evidence type="ECO:0000313" key="1">
    <source>
        <dbReference type="EMBL" id="KAJ1108158.1"/>
    </source>
</evidence>
<comment type="caution">
    <text evidence="1">The sequence shown here is derived from an EMBL/GenBank/DDBJ whole genome shotgun (WGS) entry which is preliminary data.</text>
</comment>
<evidence type="ECO:0000313" key="2">
    <source>
        <dbReference type="Proteomes" id="UP001066276"/>
    </source>
</evidence>
<organism evidence="1 2">
    <name type="scientific">Pleurodeles waltl</name>
    <name type="common">Iberian ribbed newt</name>
    <dbReference type="NCBI Taxonomy" id="8319"/>
    <lineage>
        <taxon>Eukaryota</taxon>
        <taxon>Metazoa</taxon>
        <taxon>Chordata</taxon>
        <taxon>Craniata</taxon>
        <taxon>Vertebrata</taxon>
        <taxon>Euteleostomi</taxon>
        <taxon>Amphibia</taxon>
        <taxon>Batrachia</taxon>
        <taxon>Caudata</taxon>
        <taxon>Salamandroidea</taxon>
        <taxon>Salamandridae</taxon>
        <taxon>Pleurodelinae</taxon>
        <taxon>Pleurodeles</taxon>
    </lineage>
</organism>
<protein>
    <submittedName>
        <fullName evidence="1">Uncharacterized protein</fullName>
    </submittedName>
</protein>
<sequence length="95" mass="10153">MIAAGTTHFVTSVKDAWGWLEASGTQRPDCHSQAQEQLAPHLGAAVANAGSDCSILWTTKTAPGLEKMTAEHQQALYQAAAIAEATQHFNPEESY</sequence>
<dbReference type="Proteomes" id="UP001066276">
    <property type="component" value="Chromosome 9"/>
</dbReference>
<reference evidence="1" key="1">
    <citation type="journal article" date="2022" name="bioRxiv">
        <title>Sequencing and chromosome-scale assembly of the giantPleurodeles waltlgenome.</title>
        <authorList>
            <person name="Brown T."/>
            <person name="Elewa A."/>
            <person name="Iarovenko S."/>
            <person name="Subramanian E."/>
            <person name="Araus A.J."/>
            <person name="Petzold A."/>
            <person name="Susuki M."/>
            <person name="Suzuki K.-i.T."/>
            <person name="Hayashi T."/>
            <person name="Toyoda A."/>
            <person name="Oliveira C."/>
            <person name="Osipova E."/>
            <person name="Leigh N.D."/>
            <person name="Simon A."/>
            <person name="Yun M.H."/>
        </authorList>
    </citation>
    <scope>NUCLEOTIDE SEQUENCE</scope>
    <source>
        <strain evidence="1">20211129_DDA</strain>
        <tissue evidence="1">Liver</tissue>
    </source>
</reference>